<accession>A0A9J6RNQ4</accession>
<keyword evidence="9" id="KW-0223">Dioxygenase</keyword>
<evidence type="ECO:0000256" key="6">
    <source>
        <dbReference type="ARBA" id="ARBA00023014"/>
    </source>
</evidence>
<proteinExistence type="predicted"/>
<dbReference type="Gene3D" id="2.102.10.10">
    <property type="entry name" value="Rieske [2Fe-2S] iron-sulphur domain"/>
    <property type="match status" value="1"/>
</dbReference>
<dbReference type="PANTHER" id="PTHR43756:SF5">
    <property type="entry name" value="CHOLINE MONOOXYGENASE, CHLOROPLASTIC"/>
    <property type="match status" value="1"/>
</dbReference>
<evidence type="ECO:0000256" key="5">
    <source>
        <dbReference type="ARBA" id="ARBA00023004"/>
    </source>
</evidence>
<dbReference type="InterPro" id="IPR001663">
    <property type="entry name" value="Rng_hydr_dOase-A"/>
</dbReference>
<keyword evidence="10" id="KW-1185">Reference proteome</keyword>
<dbReference type="AlphaFoldDB" id="A0A9J6RNQ4"/>
<organism evidence="9 10">
    <name type="scientific">Dasania phycosphaerae</name>
    <dbReference type="NCBI Taxonomy" id="2950436"/>
    <lineage>
        <taxon>Bacteria</taxon>
        <taxon>Pseudomonadati</taxon>
        <taxon>Pseudomonadota</taxon>
        <taxon>Gammaproteobacteria</taxon>
        <taxon>Cellvibrionales</taxon>
        <taxon>Spongiibacteraceae</taxon>
        <taxon>Dasania</taxon>
    </lineage>
</organism>
<dbReference type="Pfam" id="PF00848">
    <property type="entry name" value="Ring_hydroxyl_A"/>
    <property type="match status" value="1"/>
</dbReference>
<evidence type="ECO:0000256" key="4">
    <source>
        <dbReference type="ARBA" id="ARBA00023002"/>
    </source>
</evidence>
<dbReference type="SUPFAM" id="SSF55961">
    <property type="entry name" value="Bet v1-like"/>
    <property type="match status" value="1"/>
</dbReference>
<dbReference type="PRINTS" id="PR00090">
    <property type="entry name" value="RNGDIOXGNASE"/>
</dbReference>
<dbReference type="CDD" id="cd03469">
    <property type="entry name" value="Rieske_RO_Alpha_N"/>
    <property type="match status" value="1"/>
</dbReference>
<keyword evidence="6" id="KW-0411">Iron-sulfur</keyword>
<comment type="cofactor">
    <cofactor evidence="1">
        <name>Fe cation</name>
        <dbReference type="ChEBI" id="CHEBI:24875"/>
    </cofactor>
</comment>
<evidence type="ECO:0000259" key="8">
    <source>
        <dbReference type="PROSITE" id="PS51296"/>
    </source>
</evidence>
<dbReference type="Pfam" id="PF00355">
    <property type="entry name" value="Rieske"/>
    <property type="match status" value="1"/>
</dbReference>
<dbReference type="Proteomes" id="UP001069090">
    <property type="component" value="Unassembled WGS sequence"/>
</dbReference>
<sequence length="418" mass="47646">MTAVFATDQDDSSIVANSMVEQQKSKQGTSLPTYFYQSDVIYKRELKKLFFNSWIYAGHISEIPNSGDYFLCDVGNDSAIICRHEDNSIHSFLNVCRHRGARVAEEQCGNKKAFVCPYHGWAYDTNGTLKRAREMEALENFSCDHYPLKPVSHTIFHGMIFINFNADAPDLGKHLAQLEPSLGPYRLENAKIADRETYTVGANWKFVIENYLECYHCATSHRQYAKIHTLREKWENVKQRVEEVHKNSPAITGLGSAFCETVSKEYTDAEAFGCDIWHDRYGLYEGYLTGSKDGQPVAPLMGDIGGYDGGAGDFQIGPFTFMLNYCDHAVLYRFIPRGQHKTDMDVVWFVNGDAEEGKDYNKAELTALWHDTTMEDAYIISRNAEGALSDFYEPGPLHPEFEELQMKFLQWYLDNMSA</sequence>
<dbReference type="GO" id="GO:0051213">
    <property type="term" value="F:dioxygenase activity"/>
    <property type="evidence" value="ECO:0007669"/>
    <property type="project" value="UniProtKB-KW"/>
</dbReference>
<dbReference type="SUPFAM" id="SSF50022">
    <property type="entry name" value="ISP domain"/>
    <property type="match status" value="1"/>
</dbReference>
<dbReference type="InterPro" id="IPR017941">
    <property type="entry name" value="Rieske_2Fe-2S"/>
</dbReference>
<comment type="caution">
    <text evidence="9">The sequence shown here is derived from an EMBL/GenBank/DDBJ whole genome shotgun (WGS) entry which is preliminary data.</text>
</comment>
<keyword evidence="4" id="KW-0560">Oxidoreductase</keyword>
<dbReference type="InterPro" id="IPR015879">
    <property type="entry name" value="Ring_hydroxy_dOase_asu_C_dom"/>
</dbReference>
<dbReference type="EMBL" id="JAPTGG010000009">
    <property type="protein sequence ID" value="MCZ0865970.1"/>
    <property type="molecule type" value="Genomic_DNA"/>
</dbReference>
<keyword evidence="3" id="KW-0479">Metal-binding</keyword>
<dbReference type="RefSeq" id="WP_258332123.1">
    <property type="nucleotide sequence ID" value="NZ_JAPTGG010000009.1"/>
</dbReference>
<dbReference type="GO" id="GO:0051537">
    <property type="term" value="F:2 iron, 2 sulfur cluster binding"/>
    <property type="evidence" value="ECO:0007669"/>
    <property type="project" value="UniProtKB-KW"/>
</dbReference>
<dbReference type="PANTHER" id="PTHR43756">
    <property type="entry name" value="CHOLINE MONOOXYGENASE, CHLOROPLASTIC"/>
    <property type="match status" value="1"/>
</dbReference>
<evidence type="ECO:0000256" key="1">
    <source>
        <dbReference type="ARBA" id="ARBA00001962"/>
    </source>
</evidence>
<dbReference type="InterPro" id="IPR036922">
    <property type="entry name" value="Rieske_2Fe-2S_sf"/>
</dbReference>
<dbReference type="GO" id="GO:0005506">
    <property type="term" value="F:iron ion binding"/>
    <property type="evidence" value="ECO:0007669"/>
    <property type="project" value="InterPro"/>
</dbReference>
<evidence type="ECO:0000313" key="9">
    <source>
        <dbReference type="EMBL" id="MCZ0865970.1"/>
    </source>
</evidence>
<name>A0A9J6RNQ4_9GAMM</name>
<feature type="domain" description="Rieske" evidence="8">
    <location>
        <begin position="55"/>
        <end position="162"/>
    </location>
</feature>
<evidence type="ECO:0000256" key="7">
    <source>
        <dbReference type="ARBA" id="ARBA00023027"/>
    </source>
</evidence>
<dbReference type="InterPro" id="IPR015881">
    <property type="entry name" value="ARHD_Rieske_2Fe_2S"/>
</dbReference>
<dbReference type="Gene3D" id="3.90.380.10">
    <property type="entry name" value="Naphthalene 1,2-dioxygenase Alpha Subunit, Chain A, domain 1"/>
    <property type="match status" value="1"/>
</dbReference>
<keyword evidence="5" id="KW-0408">Iron</keyword>
<dbReference type="PROSITE" id="PS51296">
    <property type="entry name" value="RIESKE"/>
    <property type="match status" value="1"/>
</dbReference>
<dbReference type="PROSITE" id="PS00570">
    <property type="entry name" value="RING_HYDROXYL_ALPHA"/>
    <property type="match status" value="1"/>
</dbReference>
<gene>
    <name evidence="9" type="ORF">O0V09_12220</name>
</gene>
<keyword evidence="2" id="KW-0001">2Fe-2S</keyword>
<keyword evidence="7" id="KW-0520">NAD</keyword>
<evidence type="ECO:0000256" key="2">
    <source>
        <dbReference type="ARBA" id="ARBA00022714"/>
    </source>
</evidence>
<evidence type="ECO:0000313" key="10">
    <source>
        <dbReference type="Proteomes" id="UP001069090"/>
    </source>
</evidence>
<protein>
    <submittedName>
        <fullName evidence="9">Aromatic ring-hydroxylating dioxygenase subunit alpha</fullName>
    </submittedName>
</protein>
<reference evidence="9 10" key="1">
    <citation type="submission" date="2022-12" db="EMBL/GenBank/DDBJ databases">
        <title>Dasania phycosphaerae sp. nov., isolated from particulate material of the south coast of Korea.</title>
        <authorList>
            <person name="Jiang Y."/>
        </authorList>
    </citation>
    <scope>NUCLEOTIDE SEQUENCE [LARGE SCALE GENOMIC DNA]</scope>
    <source>
        <strain evidence="9 10">GY-19</strain>
    </source>
</reference>
<evidence type="ECO:0000256" key="3">
    <source>
        <dbReference type="ARBA" id="ARBA00022723"/>
    </source>
</evidence>